<dbReference type="InterPro" id="IPR037118">
    <property type="entry name" value="Val-tRNA_synth_C_sf"/>
</dbReference>
<dbReference type="HAMAP" id="MF_02004">
    <property type="entry name" value="Val_tRNA_synth_type1"/>
    <property type="match status" value="1"/>
</dbReference>
<evidence type="ECO:0000313" key="16">
    <source>
        <dbReference type="EMBL" id="TCU62709.1"/>
    </source>
</evidence>
<dbReference type="Pfam" id="PF00133">
    <property type="entry name" value="tRNA-synt_1"/>
    <property type="match status" value="1"/>
</dbReference>
<proteinExistence type="inferred from homology"/>
<keyword evidence="7 12" id="KW-0648">Protein biosynthesis</keyword>
<dbReference type="NCBIfam" id="TIGR00422">
    <property type="entry name" value="valS"/>
    <property type="match status" value="1"/>
</dbReference>
<reference evidence="16 17" key="1">
    <citation type="submission" date="2019-03" db="EMBL/GenBank/DDBJ databases">
        <title>Genomic Encyclopedia of Type Strains, Phase IV (KMG-IV): sequencing the most valuable type-strain genomes for metagenomic binning, comparative biology and taxonomic classification.</title>
        <authorList>
            <person name="Goeker M."/>
        </authorList>
    </citation>
    <scope>NUCLEOTIDE SEQUENCE [LARGE SCALE GENOMIC DNA]</scope>
    <source>
        <strain evidence="16 17">DSM 29481</strain>
    </source>
</reference>
<dbReference type="CDD" id="cd00817">
    <property type="entry name" value="ValRS_core"/>
    <property type="match status" value="1"/>
</dbReference>
<dbReference type="AlphaFoldDB" id="A0A4R3TM13"/>
<evidence type="ECO:0000256" key="9">
    <source>
        <dbReference type="ARBA" id="ARBA00023146"/>
    </source>
</evidence>
<dbReference type="GO" id="GO:0004832">
    <property type="term" value="F:valine-tRNA ligase activity"/>
    <property type="evidence" value="ECO:0007669"/>
    <property type="project" value="UniProtKB-UniRule"/>
</dbReference>
<feature type="short sequence motif" description="'HIGH' region" evidence="12">
    <location>
        <begin position="45"/>
        <end position="55"/>
    </location>
</feature>
<comment type="domain">
    <text evidence="12">ValRS has two distinct active sites: one for aminoacylation and one for editing. The misactivated threonine is translocated from the active site to the editing site.</text>
</comment>
<keyword evidence="4 12" id="KW-0436">Ligase</keyword>
<dbReference type="GO" id="GO:0005524">
    <property type="term" value="F:ATP binding"/>
    <property type="evidence" value="ECO:0007669"/>
    <property type="project" value="UniProtKB-UniRule"/>
</dbReference>
<dbReference type="SUPFAM" id="SSF52374">
    <property type="entry name" value="Nucleotidylyl transferase"/>
    <property type="match status" value="1"/>
</dbReference>
<name>A0A4R3TM13_9FIRM</name>
<evidence type="ECO:0000256" key="2">
    <source>
        <dbReference type="ARBA" id="ARBA00011245"/>
    </source>
</evidence>
<dbReference type="Gene3D" id="3.40.50.620">
    <property type="entry name" value="HUPs"/>
    <property type="match status" value="2"/>
</dbReference>
<evidence type="ECO:0000256" key="10">
    <source>
        <dbReference type="ARBA" id="ARBA00047552"/>
    </source>
</evidence>
<evidence type="ECO:0000256" key="8">
    <source>
        <dbReference type="ARBA" id="ARBA00023054"/>
    </source>
</evidence>
<dbReference type="InterPro" id="IPR002303">
    <property type="entry name" value="Valyl-tRNA_ligase"/>
</dbReference>
<comment type="function">
    <text evidence="12">Catalyzes the attachment of valine to tRNA(Val). As ValRS can inadvertently accommodate and process structurally similar amino acids such as threonine, to avoid such errors, it has a 'posttransfer' editing activity that hydrolyzes mischarged Thr-tRNA(Val) in a tRNA-dependent manner.</text>
</comment>
<dbReference type="InterPro" id="IPR014729">
    <property type="entry name" value="Rossmann-like_a/b/a_fold"/>
</dbReference>
<comment type="similarity">
    <text evidence="11 12">Belongs to the class-I aminoacyl-tRNA synthetase family. ValS type 1 subfamily.</text>
</comment>
<dbReference type="FunFam" id="1.10.730.10:FF:000014">
    <property type="entry name" value="Valine--tRNA ligase"/>
    <property type="match status" value="1"/>
</dbReference>
<dbReference type="InterPro" id="IPR009080">
    <property type="entry name" value="tRNAsynth_Ia_anticodon-bd"/>
</dbReference>
<evidence type="ECO:0000256" key="3">
    <source>
        <dbReference type="ARBA" id="ARBA00022490"/>
    </source>
</evidence>
<dbReference type="PRINTS" id="PR00986">
    <property type="entry name" value="TRNASYNTHVAL"/>
</dbReference>
<evidence type="ECO:0000259" key="13">
    <source>
        <dbReference type="Pfam" id="PF00133"/>
    </source>
</evidence>
<keyword evidence="5 12" id="KW-0547">Nucleotide-binding</keyword>
<dbReference type="InterPro" id="IPR001412">
    <property type="entry name" value="aa-tRNA-synth_I_CS"/>
</dbReference>
<evidence type="ECO:0000256" key="7">
    <source>
        <dbReference type="ARBA" id="ARBA00022917"/>
    </source>
</evidence>
<evidence type="ECO:0000256" key="12">
    <source>
        <dbReference type="HAMAP-Rule" id="MF_02004"/>
    </source>
</evidence>
<protein>
    <recommendedName>
        <fullName evidence="12">Valine--tRNA ligase</fullName>
        <ecNumber evidence="12">6.1.1.9</ecNumber>
    </recommendedName>
    <alternativeName>
        <fullName evidence="12">Valyl-tRNA synthetase</fullName>
        <shortName evidence="12">ValRS</shortName>
    </alternativeName>
</protein>
<dbReference type="InterPro" id="IPR010978">
    <property type="entry name" value="tRNA-bd_arm"/>
</dbReference>
<dbReference type="SUPFAM" id="SSF50677">
    <property type="entry name" value="ValRS/IleRS/LeuRS editing domain"/>
    <property type="match status" value="1"/>
</dbReference>
<dbReference type="SUPFAM" id="SSF46589">
    <property type="entry name" value="tRNA-binding arm"/>
    <property type="match status" value="1"/>
</dbReference>
<dbReference type="FunFam" id="3.40.50.620:FF:000032">
    <property type="entry name" value="Valine--tRNA ligase"/>
    <property type="match status" value="1"/>
</dbReference>
<dbReference type="NCBIfam" id="NF004349">
    <property type="entry name" value="PRK05729.1"/>
    <property type="match status" value="1"/>
</dbReference>
<sequence>MNKTLDAKYDHHKVEQEHYKTWVEQGYFTAGDKTKDPFCIVIPPPNVTGKLHLGHAWDTTLQDIVARYKRLQGYDMLWLPGMDHAGIATQAKVDERLKGEGISRYDIGREKFLDRAWEWKEEYASTIRKQWAKMGLSLDYTRERFTLDDGLSHAVRKVFVDLYNDGLIYQGERIINWDPEAMTALSNIEVIHKEIEGAMYYFKYKVVETGKELIIATTRPETMFADQAIFVHPDDERYKDIVGLHAINPANGEALPIMADDYIDMSFGTAVMKCTPAHDPNDFALAKKYNLSMPICMHPNGTMNDMCGKYAGMDRFACRKALVEDFEAAGVVDHIEKHMHQVGHSERTGVIVEPYLSKQWFVKMKPLAQEVLKNQEIAEQRINFYPKRFEKTFHQWLENIEDWCISRQLWWGHRIPAWYHKETNEIYVGMEDPQDQENWKQDEDVLDTWFSSALWPFSTLGWPENTDDLARYFPNDLLVTGYDIIFFWVARMAFQTRYCMKNRPFKDVLIHGLVRDPQGRKMSKSLGNGIDPMDVIDHFGVDALRFFLTTNSTPGQDLRYSDEKVEASWNFINKIWNASRFALMQLGDAFHLEDIDVSNASMIDKWILKRFNEVLENVTENMEKYEFALVGNELYNFVWDDFCSWYIELSKAGLQSADATVVTAARSTLVIVLRGIVRMLHPFMPFVSEEIYLSLPHEKASINLECWPTKVDVTMSEDEMVAVKQLLTMIEAVRAIKVDYNLKPSMDIEVIIKDEHDVLMPSDANRNAILQKMCHATWIDNAKDEEMAVRPILHGTLNVPLAAIINVEEEIAKLSKEVKRLQGEIKRGEGMLSNPNFVNKAPEAKVNAEKEKLEGYKAQYAIVEKQLEEMEKRR</sequence>
<dbReference type="InterPro" id="IPR019499">
    <property type="entry name" value="Val-tRNA_synth_tRNA-bd"/>
</dbReference>
<evidence type="ECO:0000256" key="11">
    <source>
        <dbReference type="ARBA" id="ARBA00060830"/>
    </source>
</evidence>
<comment type="caution">
    <text evidence="16">The sequence shown here is derived from an EMBL/GenBank/DDBJ whole genome shotgun (WGS) entry which is preliminary data.</text>
</comment>
<keyword evidence="3 12" id="KW-0963">Cytoplasm</keyword>
<dbReference type="Pfam" id="PF08264">
    <property type="entry name" value="Anticodon_1"/>
    <property type="match status" value="1"/>
</dbReference>
<feature type="domain" description="Aminoacyl-tRNA synthetase class Ia" evidence="13">
    <location>
        <begin position="18"/>
        <end position="560"/>
    </location>
</feature>
<dbReference type="InterPro" id="IPR002300">
    <property type="entry name" value="aa-tRNA-synth_Ia"/>
</dbReference>
<organism evidence="16 17">
    <name type="scientific">Longicatena caecimuris</name>
    <dbReference type="NCBI Taxonomy" id="1796635"/>
    <lineage>
        <taxon>Bacteria</taxon>
        <taxon>Bacillati</taxon>
        <taxon>Bacillota</taxon>
        <taxon>Erysipelotrichia</taxon>
        <taxon>Erysipelotrichales</taxon>
        <taxon>Erysipelotrichaceae</taxon>
        <taxon>Longicatena</taxon>
    </lineage>
</organism>
<evidence type="ECO:0000313" key="17">
    <source>
        <dbReference type="Proteomes" id="UP000295773"/>
    </source>
</evidence>
<dbReference type="EC" id="6.1.1.9" evidence="12"/>
<keyword evidence="6 12" id="KW-0067">ATP-binding</keyword>
<evidence type="ECO:0000259" key="15">
    <source>
        <dbReference type="Pfam" id="PF10458"/>
    </source>
</evidence>
<dbReference type="Proteomes" id="UP000295773">
    <property type="component" value="Unassembled WGS sequence"/>
</dbReference>
<keyword evidence="17" id="KW-1185">Reference proteome</keyword>
<dbReference type="PANTHER" id="PTHR11946:SF93">
    <property type="entry name" value="VALINE--TRNA LIGASE, CHLOROPLASTIC_MITOCHONDRIAL 2"/>
    <property type="match status" value="1"/>
</dbReference>
<evidence type="ECO:0000259" key="14">
    <source>
        <dbReference type="Pfam" id="PF08264"/>
    </source>
</evidence>
<comment type="subunit">
    <text evidence="2 12">Monomer.</text>
</comment>
<dbReference type="EMBL" id="SMBP01000003">
    <property type="protein sequence ID" value="TCU62709.1"/>
    <property type="molecule type" value="Genomic_DNA"/>
</dbReference>
<dbReference type="GO" id="GO:0002161">
    <property type="term" value="F:aminoacyl-tRNA deacylase activity"/>
    <property type="evidence" value="ECO:0007669"/>
    <property type="project" value="InterPro"/>
</dbReference>
<comment type="domain">
    <text evidence="12">The C-terminal coiled-coil domain is crucial for aminoacylation activity.</text>
</comment>
<dbReference type="Gene3D" id="1.10.730.10">
    <property type="entry name" value="Isoleucyl-tRNA Synthetase, Domain 1"/>
    <property type="match status" value="1"/>
</dbReference>
<dbReference type="CDD" id="cd07962">
    <property type="entry name" value="Anticodon_Ia_Val"/>
    <property type="match status" value="1"/>
</dbReference>
<dbReference type="FunFam" id="3.40.50.620:FF:000098">
    <property type="entry name" value="Valine--tRNA ligase"/>
    <property type="match status" value="1"/>
</dbReference>
<feature type="domain" description="Valyl-tRNA synthetase tRNA-binding arm" evidence="15">
    <location>
        <begin position="806"/>
        <end position="870"/>
    </location>
</feature>
<feature type="binding site" evidence="12">
    <location>
        <position position="524"/>
    </location>
    <ligand>
        <name>ATP</name>
        <dbReference type="ChEBI" id="CHEBI:30616"/>
    </ligand>
</feature>
<accession>A0A4R3TM13</accession>
<evidence type="ECO:0000256" key="6">
    <source>
        <dbReference type="ARBA" id="ARBA00022840"/>
    </source>
</evidence>
<evidence type="ECO:0000256" key="4">
    <source>
        <dbReference type="ARBA" id="ARBA00022598"/>
    </source>
</evidence>
<evidence type="ECO:0000256" key="5">
    <source>
        <dbReference type="ARBA" id="ARBA00022741"/>
    </source>
</evidence>
<dbReference type="InterPro" id="IPR009008">
    <property type="entry name" value="Val/Leu/Ile-tRNA-synth_edit"/>
</dbReference>
<dbReference type="PROSITE" id="PS00178">
    <property type="entry name" value="AA_TRNA_LIGASE_I"/>
    <property type="match status" value="1"/>
</dbReference>
<dbReference type="GO" id="GO:0006438">
    <property type="term" value="P:valyl-tRNA aminoacylation"/>
    <property type="evidence" value="ECO:0007669"/>
    <property type="project" value="UniProtKB-UniRule"/>
</dbReference>
<dbReference type="GO" id="GO:0005829">
    <property type="term" value="C:cytosol"/>
    <property type="evidence" value="ECO:0007669"/>
    <property type="project" value="TreeGrafter"/>
</dbReference>
<dbReference type="SUPFAM" id="SSF47323">
    <property type="entry name" value="Anticodon-binding domain of a subclass of class I aminoacyl-tRNA synthetases"/>
    <property type="match status" value="1"/>
</dbReference>
<comment type="catalytic activity">
    <reaction evidence="10 12">
        <text>tRNA(Val) + L-valine + ATP = L-valyl-tRNA(Val) + AMP + diphosphate</text>
        <dbReference type="Rhea" id="RHEA:10704"/>
        <dbReference type="Rhea" id="RHEA-COMP:9672"/>
        <dbReference type="Rhea" id="RHEA-COMP:9708"/>
        <dbReference type="ChEBI" id="CHEBI:30616"/>
        <dbReference type="ChEBI" id="CHEBI:33019"/>
        <dbReference type="ChEBI" id="CHEBI:57762"/>
        <dbReference type="ChEBI" id="CHEBI:78442"/>
        <dbReference type="ChEBI" id="CHEBI:78537"/>
        <dbReference type="ChEBI" id="CHEBI:456215"/>
        <dbReference type="EC" id="6.1.1.9"/>
    </reaction>
</comment>
<dbReference type="Gene3D" id="1.10.287.380">
    <property type="entry name" value="Valyl-tRNA synthetase, C-terminal domain"/>
    <property type="match status" value="1"/>
</dbReference>
<evidence type="ECO:0000256" key="1">
    <source>
        <dbReference type="ARBA" id="ARBA00004496"/>
    </source>
</evidence>
<dbReference type="RefSeq" id="WP_132223907.1">
    <property type="nucleotide sequence ID" value="NZ_JANKBG010000003.1"/>
</dbReference>
<dbReference type="Pfam" id="PF10458">
    <property type="entry name" value="Val_tRNA-synt_C"/>
    <property type="match status" value="1"/>
</dbReference>
<dbReference type="PANTHER" id="PTHR11946">
    <property type="entry name" value="VALYL-TRNA SYNTHETASES"/>
    <property type="match status" value="1"/>
</dbReference>
<dbReference type="FunFam" id="1.10.287.380:FF:000001">
    <property type="entry name" value="Valine--tRNA ligase"/>
    <property type="match status" value="1"/>
</dbReference>
<comment type="subcellular location">
    <subcellularLocation>
        <location evidence="1 12">Cytoplasm</location>
    </subcellularLocation>
</comment>
<feature type="coiled-coil region" evidence="12">
    <location>
        <begin position="804"/>
        <end position="873"/>
    </location>
</feature>
<dbReference type="InterPro" id="IPR013155">
    <property type="entry name" value="M/V/L/I-tRNA-synth_anticd-bd"/>
</dbReference>
<feature type="domain" description="Methionyl/Valyl/Leucyl/Isoleucyl-tRNA synthetase anticodon-binding" evidence="14">
    <location>
        <begin position="604"/>
        <end position="752"/>
    </location>
</feature>
<dbReference type="InterPro" id="IPR033705">
    <property type="entry name" value="Anticodon_Ia_Val"/>
</dbReference>
<feature type="short sequence motif" description="'KMSKS' region" evidence="12">
    <location>
        <begin position="521"/>
        <end position="525"/>
    </location>
</feature>
<gene>
    <name evidence="12" type="primary">valS</name>
    <name evidence="16" type="ORF">EDD61_103124</name>
</gene>
<keyword evidence="8 12" id="KW-0175">Coiled coil</keyword>
<keyword evidence="9 12" id="KW-0030">Aminoacyl-tRNA synthetase</keyword>